<evidence type="ECO:0000313" key="2">
    <source>
        <dbReference type="Proteomes" id="UP000320876"/>
    </source>
</evidence>
<dbReference type="AlphaFoldDB" id="A0A542DJ39"/>
<reference evidence="1 2" key="1">
    <citation type="submission" date="2019-06" db="EMBL/GenBank/DDBJ databases">
        <title>Sequencing the genomes of 1000 actinobacteria strains.</title>
        <authorList>
            <person name="Klenk H.-P."/>
        </authorList>
    </citation>
    <scope>NUCLEOTIDE SEQUENCE [LARGE SCALE GENOMIC DNA]</scope>
    <source>
        <strain evidence="1 2">DSM 45679</strain>
    </source>
</reference>
<evidence type="ECO:0000313" key="1">
    <source>
        <dbReference type="EMBL" id="TQJ03103.1"/>
    </source>
</evidence>
<dbReference type="OrthoDB" id="4377297at2"/>
<sequence length="291" mass="30005">MTEPAETPEQRLRRAAFGDAPAIDDRELAAAGRADPRTRLLAAVLLGARGRYAAAATILGELARADDPVTAALAASALAAQRRQLGGHARALALDGTALLRTEAGRVPESVDPDGLDAPGARADALLGLAADNLGLGRPAVARRLVAMAGSGRPGWRASVRSGWVRAEIELVVGQARAAVRHAEPAAELAGNRGAVRHAIKSDLVLAAALGACGSPAKRSRAAGLVDAALAAAEKLELWSLAWPAGLLAAELDEAPAAPHRSRVTRQLHAVLRQADAEGRRLARASPWVPI</sequence>
<dbReference type="Proteomes" id="UP000320876">
    <property type="component" value="Unassembled WGS sequence"/>
</dbReference>
<accession>A0A542DJ39</accession>
<dbReference type="RefSeq" id="WP_141998571.1">
    <property type="nucleotide sequence ID" value="NZ_VFML01000001.1"/>
</dbReference>
<keyword evidence="2" id="KW-1185">Reference proteome</keyword>
<dbReference type="EMBL" id="VFML01000001">
    <property type="protein sequence ID" value="TQJ03103.1"/>
    <property type="molecule type" value="Genomic_DNA"/>
</dbReference>
<proteinExistence type="predicted"/>
<organism evidence="1 2">
    <name type="scientific">Amycolatopsis cihanbeyliensis</name>
    <dbReference type="NCBI Taxonomy" id="1128664"/>
    <lineage>
        <taxon>Bacteria</taxon>
        <taxon>Bacillati</taxon>
        <taxon>Actinomycetota</taxon>
        <taxon>Actinomycetes</taxon>
        <taxon>Pseudonocardiales</taxon>
        <taxon>Pseudonocardiaceae</taxon>
        <taxon>Amycolatopsis</taxon>
    </lineage>
</organism>
<comment type="caution">
    <text evidence="1">The sequence shown here is derived from an EMBL/GenBank/DDBJ whole genome shotgun (WGS) entry which is preliminary data.</text>
</comment>
<gene>
    <name evidence="1" type="ORF">FB471_2853</name>
</gene>
<protein>
    <recommendedName>
        <fullName evidence="3">Tetratricopeptide repeat protein</fullName>
    </recommendedName>
</protein>
<name>A0A542DJ39_AMYCI</name>
<evidence type="ECO:0008006" key="3">
    <source>
        <dbReference type="Google" id="ProtNLM"/>
    </source>
</evidence>